<comment type="caution">
    <text evidence="3">The sequence shown here is derived from an EMBL/GenBank/DDBJ whole genome shotgun (WGS) entry which is preliminary data.</text>
</comment>
<dbReference type="SUPFAM" id="SSF55961">
    <property type="entry name" value="Bet v1-like"/>
    <property type="match status" value="1"/>
</dbReference>
<dbReference type="Pfam" id="PF08327">
    <property type="entry name" value="AHSA1"/>
    <property type="match status" value="1"/>
</dbReference>
<evidence type="ECO:0000313" key="4">
    <source>
        <dbReference type="Proteomes" id="UP000569914"/>
    </source>
</evidence>
<protein>
    <recommendedName>
        <fullName evidence="2">Activator of Hsp90 ATPase homologue 1/2-like C-terminal domain-containing protein</fullName>
    </recommendedName>
</protein>
<dbReference type="Gene3D" id="3.30.530.20">
    <property type="match status" value="1"/>
</dbReference>
<evidence type="ECO:0000259" key="2">
    <source>
        <dbReference type="Pfam" id="PF08327"/>
    </source>
</evidence>
<dbReference type="Proteomes" id="UP000569914">
    <property type="component" value="Unassembled WGS sequence"/>
</dbReference>
<comment type="similarity">
    <text evidence="1">Belongs to the AHA1 family.</text>
</comment>
<feature type="domain" description="Activator of Hsp90 ATPase homologue 1/2-like C-terminal" evidence="2">
    <location>
        <begin position="20"/>
        <end position="137"/>
    </location>
</feature>
<gene>
    <name evidence="3" type="ORF">BKA15_006955</name>
</gene>
<reference evidence="3 4" key="1">
    <citation type="submission" date="2020-07" db="EMBL/GenBank/DDBJ databases">
        <title>Sequencing the genomes of 1000 actinobacteria strains.</title>
        <authorList>
            <person name="Klenk H.-P."/>
        </authorList>
    </citation>
    <scope>NUCLEOTIDE SEQUENCE [LARGE SCALE GENOMIC DNA]</scope>
    <source>
        <strain evidence="3 4">DSM 22083</strain>
    </source>
</reference>
<dbReference type="InterPro" id="IPR013538">
    <property type="entry name" value="ASHA1/2-like_C"/>
</dbReference>
<dbReference type="AlphaFoldDB" id="A0A7Y9IEU1"/>
<dbReference type="InterPro" id="IPR023393">
    <property type="entry name" value="START-like_dom_sf"/>
</dbReference>
<evidence type="ECO:0000256" key="1">
    <source>
        <dbReference type="ARBA" id="ARBA00006817"/>
    </source>
</evidence>
<dbReference type="CDD" id="cd07814">
    <property type="entry name" value="SRPBCC_CalC_Aha1-like"/>
    <property type="match status" value="1"/>
</dbReference>
<sequence>MMQADSASSYTEAFHVDRTPQVAFEAITNVRGWWSQGVQGVTDEVGAEFEYSFQDVHRSRIRVTELVPGRRVAWHVLDNYLNFVDDQSEWQDTKMIFDISATDAGTEVRFTHVGLVPEYDCYDVCSNAWGGYISGSLRNLIMTGQGQPNPKEDGSAPAHQAAATVARARLVPQTLGLADLADGRS</sequence>
<accession>A0A7Y9IEU1</accession>
<keyword evidence="4" id="KW-1185">Reference proteome</keyword>
<dbReference type="EMBL" id="JACCBU010000001">
    <property type="protein sequence ID" value="NYE75626.1"/>
    <property type="molecule type" value="Genomic_DNA"/>
</dbReference>
<organism evidence="3 4">
    <name type="scientific">Microlunatus parietis</name>
    <dbReference type="NCBI Taxonomy" id="682979"/>
    <lineage>
        <taxon>Bacteria</taxon>
        <taxon>Bacillati</taxon>
        <taxon>Actinomycetota</taxon>
        <taxon>Actinomycetes</taxon>
        <taxon>Propionibacteriales</taxon>
        <taxon>Propionibacteriaceae</taxon>
        <taxon>Microlunatus</taxon>
    </lineage>
</organism>
<evidence type="ECO:0000313" key="3">
    <source>
        <dbReference type="EMBL" id="NYE75626.1"/>
    </source>
</evidence>
<dbReference type="RefSeq" id="WP_179758102.1">
    <property type="nucleotide sequence ID" value="NZ_JACCBU010000001.1"/>
</dbReference>
<proteinExistence type="inferred from homology"/>
<name>A0A7Y9IEU1_9ACTN</name>